<dbReference type="Gene3D" id="3.40.50.150">
    <property type="entry name" value="Vaccinia Virus protein VP39"/>
    <property type="match status" value="1"/>
</dbReference>
<dbReference type="RefSeq" id="WP_302910107.1">
    <property type="nucleotide sequence ID" value="NZ_JAUMIS010000002.1"/>
</dbReference>
<dbReference type="Pfam" id="PF05050">
    <property type="entry name" value="Methyltransf_21"/>
    <property type="match status" value="1"/>
</dbReference>
<keyword evidence="2" id="KW-0808">Transferase</keyword>
<keyword evidence="3" id="KW-1185">Reference proteome</keyword>
<dbReference type="Proteomes" id="UP001168640">
    <property type="component" value="Unassembled WGS sequence"/>
</dbReference>
<proteinExistence type="predicted"/>
<dbReference type="InterPro" id="IPR052514">
    <property type="entry name" value="SAM-dependent_MTase"/>
</dbReference>
<dbReference type="InterPro" id="IPR029063">
    <property type="entry name" value="SAM-dependent_MTases_sf"/>
</dbReference>
<gene>
    <name evidence="2" type="ORF">QVZ43_11850</name>
</gene>
<protein>
    <submittedName>
        <fullName evidence="2">FkbM family methyltransferase</fullName>
    </submittedName>
</protein>
<reference evidence="2" key="1">
    <citation type="submission" date="2023-07" db="EMBL/GenBank/DDBJ databases">
        <title>Marinobacter sp. chi1 genome sequencing and assembly.</title>
        <authorList>
            <person name="Park S."/>
        </authorList>
    </citation>
    <scope>NUCLEOTIDE SEQUENCE</scope>
    <source>
        <strain evidence="2">Chi1</strain>
    </source>
</reference>
<feature type="domain" description="Methyltransferase FkbM" evidence="1">
    <location>
        <begin position="55"/>
        <end position="120"/>
    </location>
</feature>
<comment type="caution">
    <text evidence="2">The sequence shown here is derived from an EMBL/GenBank/DDBJ whole genome shotgun (WGS) entry which is preliminary data.</text>
</comment>
<keyword evidence="2" id="KW-0489">Methyltransferase</keyword>
<evidence type="ECO:0000313" key="2">
    <source>
        <dbReference type="EMBL" id="MDO3722417.1"/>
    </source>
</evidence>
<dbReference type="GO" id="GO:0008168">
    <property type="term" value="F:methyltransferase activity"/>
    <property type="evidence" value="ECO:0007669"/>
    <property type="project" value="UniProtKB-KW"/>
</dbReference>
<evidence type="ECO:0000313" key="3">
    <source>
        <dbReference type="Proteomes" id="UP001168640"/>
    </source>
</evidence>
<dbReference type="GO" id="GO:0032259">
    <property type="term" value="P:methylation"/>
    <property type="evidence" value="ECO:0007669"/>
    <property type="project" value="UniProtKB-KW"/>
</dbReference>
<dbReference type="EMBL" id="JAUMIS010000002">
    <property type="protein sequence ID" value="MDO3722417.1"/>
    <property type="molecule type" value="Genomic_DNA"/>
</dbReference>
<dbReference type="SUPFAM" id="SSF53335">
    <property type="entry name" value="S-adenosyl-L-methionine-dependent methyltransferases"/>
    <property type="match status" value="1"/>
</dbReference>
<dbReference type="InterPro" id="IPR006342">
    <property type="entry name" value="FkbM_mtfrase"/>
</dbReference>
<dbReference type="PANTHER" id="PTHR34203">
    <property type="entry name" value="METHYLTRANSFERASE, FKBM FAMILY PROTEIN"/>
    <property type="match status" value="1"/>
</dbReference>
<organism evidence="2 3">
    <name type="scientific">Marinobacter suaedae</name>
    <dbReference type="NCBI Taxonomy" id="3057675"/>
    <lineage>
        <taxon>Bacteria</taxon>
        <taxon>Pseudomonadati</taxon>
        <taxon>Pseudomonadota</taxon>
        <taxon>Gammaproteobacteria</taxon>
        <taxon>Pseudomonadales</taxon>
        <taxon>Marinobacteraceae</taxon>
        <taxon>Marinobacter</taxon>
    </lineage>
</organism>
<sequence length="161" mass="17631">MDALKELAARLPNSWQDELKRIHYGGQIKKGRFVADEPEYESLDQLINDGDWVIDIGANVGHYTKKFSELVGPAGRVIAFEPVPTTFSLLAANVQKFPLKNVSLFNAAVSDKLDLAGMAVPTFSTGLSNYYPAYLESGNVLYTLALKTKVLCSAVDTGREC</sequence>
<evidence type="ECO:0000259" key="1">
    <source>
        <dbReference type="Pfam" id="PF05050"/>
    </source>
</evidence>
<name>A0ABT8W2F3_9GAMM</name>
<dbReference type="NCBIfam" id="TIGR01444">
    <property type="entry name" value="fkbM_fam"/>
    <property type="match status" value="1"/>
</dbReference>
<accession>A0ABT8W2F3</accession>
<dbReference type="PANTHER" id="PTHR34203:SF13">
    <property type="entry name" value="EXPRESSED PROTEIN"/>
    <property type="match status" value="1"/>
</dbReference>